<evidence type="ECO:0000313" key="2">
    <source>
        <dbReference type="EMBL" id="WDA60715.1"/>
    </source>
</evidence>
<protein>
    <submittedName>
        <fullName evidence="2">Uncharacterized protein</fullName>
    </submittedName>
</protein>
<evidence type="ECO:0000256" key="1">
    <source>
        <dbReference type="SAM" id="MobiDB-lite"/>
    </source>
</evidence>
<feature type="compositionally biased region" description="Low complexity" evidence="1">
    <location>
        <begin position="56"/>
        <end position="72"/>
    </location>
</feature>
<feature type="region of interest" description="Disordered" evidence="1">
    <location>
        <begin position="1"/>
        <end position="97"/>
    </location>
</feature>
<dbReference type="Proteomes" id="UP001217044">
    <property type="component" value="Plasmid pDATS02"/>
</dbReference>
<geneLocation type="plasmid" evidence="2 3">
    <name>pDATS02</name>
</geneLocation>
<keyword evidence="2" id="KW-0614">Plasmid</keyword>
<feature type="compositionally biased region" description="Polar residues" evidence="1">
    <location>
        <begin position="85"/>
        <end position="95"/>
    </location>
</feature>
<evidence type="ECO:0000313" key="3">
    <source>
        <dbReference type="Proteomes" id="UP001217044"/>
    </source>
</evidence>
<organism evidence="2 3">
    <name type="scientific">Deinococcus aquaticus</name>
    <dbReference type="NCBI Taxonomy" id="328692"/>
    <lineage>
        <taxon>Bacteria</taxon>
        <taxon>Thermotogati</taxon>
        <taxon>Deinococcota</taxon>
        <taxon>Deinococci</taxon>
        <taxon>Deinococcales</taxon>
        <taxon>Deinococcaceae</taxon>
        <taxon>Deinococcus</taxon>
    </lineage>
</organism>
<accession>A0ABY7V6H6</accession>
<name>A0ABY7V6H6_9DEIO</name>
<gene>
    <name evidence="2" type="ORF">M8445_17255</name>
</gene>
<keyword evidence="3" id="KW-1185">Reference proteome</keyword>
<dbReference type="RefSeq" id="WP_273991462.1">
    <property type="nucleotide sequence ID" value="NZ_BAABQT010000016.1"/>
</dbReference>
<dbReference type="EMBL" id="CP115167">
    <property type="protein sequence ID" value="WDA60715.1"/>
    <property type="molecule type" value="Genomic_DNA"/>
</dbReference>
<reference evidence="2 3" key="1">
    <citation type="submission" date="2022-12" db="EMBL/GenBank/DDBJ databases">
        <title>Genome Sequence of Deinococcus aquaticus Type Strain PB314.</title>
        <authorList>
            <person name="Albert C."/>
            <person name="Hill J."/>
            <person name="Boren L."/>
            <person name="Scholz-Ng S."/>
            <person name="Fatema N."/>
            <person name="Grosso R."/>
            <person name="Soboslay E."/>
            <person name="Tuohy J."/>
        </authorList>
    </citation>
    <scope>NUCLEOTIDE SEQUENCE [LARGE SCALE GENOMIC DNA]</scope>
    <source>
        <strain evidence="2 3">PB-314</strain>
        <plasmid evidence="2 3">pDATS02</plasmid>
    </source>
</reference>
<proteinExistence type="predicted"/>
<feature type="compositionally biased region" description="Low complexity" evidence="1">
    <location>
        <begin position="28"/>
        <end position="44"/>
    </location>
</feature>
<sequence>MSGKRSGLLGGLDALRQNRPRDDEDGGEQQAAQTQTPPAQAEPVPAKPRAPRKAPAKATPAQKPAAAPARPAGGVTLPAWDGGTASRNGGKNPNLGTRVRPELKAALDQLVYGLKQQGWPVDHHHVVELLLEPLLDQDGVERIIAELPARLGHRD</sequence>